<evidence type="ECO:0000313" key="2">
    <source>
        <dbReference type="Proteomes" id="UP000239002"/>
    </source>
</evidence>
<sequence length="71" mass="8047">AKALGVSMAELFTDRDILKDVNSIDTTLMERISLIDTLSKEEQKTIFSIMDAFLSKRKLKTTLKTVLNDIQ</sequence>
<keyword evidence="2" id="KW-1185">Reference proteome</keyword>
<name>A0A2S6IDH6_9FLAO</name>
<dbReference type="RefSeq" id="WP_211289308.1">
    <property type="nucleotide sequence ID" value="NZ_PTJE01000014.1"/>
</dbReference>
<proteinExistence type="predicted"/>
<feature type="non-terminal residue" evidence="1">
    <location>
        <position position="1"/>
    </location>
</feature>
<comment type="caution">
    <text evidence="1">The sequence shown here is derived from an EMBL/GenBank/DDBJ whole genome shotgun (WGS) entry which is preliminary data.</text>
</comment>
<evidence type="ECO:0000313" key="1">
    <source>
        <dbReference type="EMBL" id="PPK92246.1"/>
    </source>
</evidence>
<dbReference type="AlphaFoldDB" id="A0A2S6IDH6"/>
<accession>A0A2S6IDH6</accession>
<reference evidence="1 2" key="1">
    <citation type="submission" date="2018-02" db="EMBL/GenBank/DDBJ databases">
        <title>Genomic Encyclopedia of Archaeal and Bacterial Type Strains, Phase II (KMG-II): from individual species to whole genera.</title>
        <authorList>
            <person name="Goeker M."/>
        </authorList>
    </citation>
    <scope>NUCLEOTIDE SEQUENCE [LARGE SCALE GENOMIC DNA]</scope>
    <source>
        <strain evidence="1 2">DSM 16809</strain>
    </source>
</reference>
<dbReference type="EMBL" id="PTJE01000014">
    <property type="protein sequence ID" value="PPK92246.1"/>
    <property type="molecule type" value="Genomic_DNA"/>
</dbReference>
<evidence type="ECO:0008006" key="3">
    <source>
        <dbReference type="Google" id="ProtNLM"/>
    </source>
</evidence>
<gene>
    <name evidence="1" type="ORF">LY01_03019</name>
</gene>
<dbReference type="Proteomes" id="UP000239002">
    <property type="component" value="Unassembled WGS sequence"/>
</dbReference>
<protein>
    <recommendedName>
        <fullName evidence="3">Transcriptional regulator</fullName>
    </recommendedName>
</protein>
<organism evidence="1 2">
    <name type="scientific">Nonlabens xylanidelens</name>
    <dbReference type="NCBI Taxonomy" id="191564"/>
    <lineage>
        <taxon>Bacteria</taxon>
        <taxon>Pseudomonadati</taxon>
        <taxon>Bacteroidota</taxon>
        <taxon>Flavobacteriia</taxon>
        <taxon>Flavobacteriales</taxon>
        <taxon>Flavobacteriaceae</taxon>
        <taxon>Nonlabens</taxon>
    </lineage>
</organism>